<organism evidence="3">
    <name type="scientific">uncultured Thermomicrobiales bacterium</name>
    <dbReference type="NCBI Taxonomy" id="1645740"/>
    <lineage>
        <taxon>Bacteria</taxon>
        <taxon>Pseudomonadati</taxon>
        <taxon>Thermomicrobiota</taxon>
        <taxon>Thermomicrobia</taxon>
        <taxon>Thermomicrobiales</taxon>
        <taxon>environmental samples</taxon>
    </lineage>
</organism>
<keyword evidence="2" id="KW-0472">Membrane</keyword>
<keyword evidence="2" id="KW-0812">Transmembrane</keyword>
<dbReference type="AlphaFoldDB" id="A0A6J4TUL0"/>
<evidence type="ECO:0000256" key="2">
    <source>
        <dbReference type="SAM" id="Phobius"/>
    </source>
</evidence>
<accession>A0A6J4TUL0</accession>
<feature type="transmembrane region" description="Helical" evidence="2">
    <location>
        <begin position="7"/>
        <end position="25"/>
    </location>
</feature>
<reference evidence="3" key="1">
    <citation type="submission" date="2020-02" db="EMBL/GenBank/DDBJ databases">
        <authorList>
            <person name="Meier V. D."/>
        </authorList>
    </citation>
    <scope>NUCLEOTIDE SEQUENCE</scope>
    <source>
        <strain evidence="3">AVDCRST_MAG73</strain>
    </source>
</reference>
<gene>
    <name evidence="3" type="ORF">AVDCRST_MAG73-1110</name>
</gene>
<dbReference type="EMBL" id="CADCWE010000067">
    <property type="protein sequence ID" value="CAA9532750.1"/>
    <property type="molecule type" value="Genomic_DNA"/>
</dbReference>
<keyword evidence="2" id="KW-1133">Transmembrane helix</keyword>
<sequence>MRIVLGTVRLGAAGGAVALVLALLLEADPGAGIGLGLVAAVPGPIGGFTATTAAEQQRRFRLARRAPIPERTVREWAQVAYPRWGWVPTGREPHGLIVLRPAKPDPWPAVFLLLLGVFPAINYPATAGRTVPIVATTHAVGAVETDLEIVASDRGRGGARTAIRFVNGLHEVAGESPYPPNRRGKGVGGFTPRATMPETVPTRRRSIAAARRWSVARESPVLALVRAPRPRRRPGDPGGGRGPGRAAYRERPKHRHQVRRVDAV</sequence>
<feature type="region of interest" description="Disordered" evidence="1">
    <location>
        <begin position="174"/>
        <end position="197"/>
    </location>
</feature>
<evidence type="ECO:0000313" key="3">
    <source>
        <dbReference type="EMBL" id="CAA9532750.1"/>
    </source>
</evidence>
<name>A0A6J4TUL0_9BACT</name>
<protein>
    <submittedName>
        <fullName evidence="3">Uncharacterized protein</fullName>
    </submittedName>
</protein>
<proteinExistence type="predicted"/>
<evidence type="ECO:0000256" key="1">
    <source>
        <dbReference type="SAM" id="MobiDB-lite"/>
    </source>
</evidence>
<feature type="region of interest" description="Disordered" evidence="1">
    <location>
        <begin position="225"/>
        <end position="264"/>
    </location>
</feature>
<feature type="transmembrane region" description="Helical" evidence="2">
    <location>
        <begin position="31"/>
        <end position="54"/>
    </location>
</feature>